<gene>
    <name evidence="2" type="ORF">RHTO0S_05e02828g</name>
</gene>
<protein>
    <submittedName>
        <fullName evidence="2">RHTO0S05e02828g1_1</fullName>
    </submittedName>
</protein>
<evidence type="ECO:0000313" key="2">
    <source>
        <dbReference type="EMBL" id="CDR40397.1"/>
    </source>
</evidence>
<dbReference type="EMBL" id="LK052940">
    <property type="protein sequence ID" value="CDR40397.1"/>
    <property type="molecule type" value="Genomic_DNA"/>
</dbReference>
<proteinExistence type="predicted"/>
<name>A0A061ATA8_RHOTO</name>
<dbReference type="OrthoDB" id="10277383at2759"/>
<dbReference type="AlphaFoldDB" id="A0A061ATA8"/>
<accession>A0A061ATA8</accession>
<evidence type="ECO:0000256" key="1">
    <source>
        <dbReference type="SAM" id="MobiDB-lite"/>
    </source>
</evidence>
<organism evidence="2">
    <name type="scientific">Rhodotorula toruloides</name>
    <name type="common">Yeast</name>
    <name type="synonym">Rhodosporidium toruloides</name>
    <dbReference type="NCBI Taxonomy" id="5286"/>
    <lineage>
        <taxon>Eukaryota</taxon>
        <taxon>Fungi</taxon>
        <taxon>Dikarya</taxon>
        <taxon>Basidiomycota</taxon>
        <taxon>Pucciniomycotina</taxon>
        <taxon>Microbotryomycetes</taxon>
        <taxon>Sporidiobolales</taxon>
        <taxon>Sporidiobolaceae</taxon>
        <taxon>Rhodotorula</taxon>
    </lineage>
</organism>
<feature type="region of interest" description="Disordered" evidence="1">
    <location>
        <begin position="394"/>
        <end position="417"/>
    </location>
</feature>
<reference evidence="2" key="1">
    <citation type="journal article" date="2014" name="Genome Announc.">
        <title>Draft genome sequence of Rhodosporidium toruloides CECT1137, an oleaginous yeast of biotechnological interest.</title>
        <authorList>
            <person name="Morin N."/>
            <person name="Calcas X."/>
            <person name="Devillers H."/>
            <person name="Durrens P."/>
            <person name="Sherman D.J."/>
            <person name="Nicaud J.-M."/>
            <person name="Neuveglise C."/>
        </authorList>
    </citation>
    <scope>NUCLEOTIDE SEQUENCE</scope>
    <source>
        <strain evidence="2">CECT1137</strain>
    </source>
</reference>
<sequence>MPRPAPLIADYGEAQRLLPDFDHYLDPSRVTVAGLTGQTHVAALCVQKVAEAGQRQRERGVTDGTEVFAWSDLSLVSTGANGAALLRQFLRVEAGLHDEPEHSALMEEAWLRASCRPYWQPVALRTCYGRPTIPISSDINQLTEQLVRSRLADEFRPRSGVLEPIVRENRLSPAFVLPSVDEELDGRLVWSEPFIAHFVRFPGDFMLRLPNIGLVAVDVALPSSGFDRSADVVVRVKAHTLAVLMAYEVEEIWRAFDTALPANVRVRFAYTCFNMLNLFLLYDLYKSNPNESVCSLHNFATYAQHAATSWLGADGYRRMYDWIMQHFAPRQSGSRFGREPLAETVVNRWTTYKTFPSLSNERLSAAHRESHRQEAAALLRDVFALVHTLIARHPPANSTSAHPHRPHPAFIPGDRNA</sequence>